<dbReference type="OrthoDB" id="35928at2759"/>
<dbReference type="InParanoid" id="A0A1E7FUS0"/>
<name>A0A1E7FUS0_9STRA</name>
<dbReference type="Proteomes" id="UP000095751">
    <property type="component" value="Unassembled WGS sequence"/>
</dbReference>
<dbReference type="KEGG" id="fcy:FRACYDRAFT_181338"/>
<dbReference type="AlphaFoldDB" id="A0A1E7FUS0"/>
<evidence type="ECO:0000313" key="2">
    <source>
        <dbReference type="Proteomes" id="UP000095751"/>
    </source>
</evidence>
<keyword evidence="2" id="KW-1185">Reference proteome</keyword>
<dbReference type="Gene3D" id="1.25.10.10">
    <property type="entry name" value="Leucine-rich Repeat Variant"/>
    <property type="match status" value="1"/>
</dbReference>
<dbReference type="EMBL" id="KV784354">
    <property type="protein sequence ID" value="OEU21583.1"/>
    <property type="molecule type" value="Genomic_DNA"/>
</dbReference>
<dbReference type="InterPro" id="IPR011989">
    <property type="entry name" value="ARM-like"/>
</dbReference>
<accession>A0A1E7FUS0</accession>
<sequence>AAKKLYELCDVGHKTNREPMVSSGKYDIIAITKTKKPIIVVENDEKLHFVCLILNNLSIPHDNKRVMVKERGAKKLIGNLCQVISSGNKETYLCCIILMNLSFYEPGLAVVGIKGGGQRKLTPLENPHSLLRILQELISSVEHGTSDFRWAFGLLAQLSKHPENALLIGLTGIPRVAIQNIRLSILSQQQSQQQQSQQPSMWNTNSLEDFSLYFLLHLSEICPSNTLNGALDVIIPIMNDCIDCNDGNNATMICAFLGLEWEQFPDHGIIAAGTVSELMANTFERVGKKQVYTDNDFNTTTAATNNGLTLPTTATTTITSPSQLSCSNTKVMALPTSVALLFQIINAIALNWGDEENDKNKDYETYHWDIKAGDLAVGAVMSLLPALLEGEKQKYQQNQSSQGTQQACADLSKVFVFFSKKTNSISAKARSMEIAEKLTESSASGRSLPLLECAYDLCRTSSTHRIQKNFL</sequence>
<feature type="non-terminal residue" evidence="1">
    <location>
        <position position="1"/>
    </location>
</feature>
<protein>
    <submittedName>
        <fullName evidence="1">Uncharacterized protein</fullName>
    </submittedName>
</protein>
<gene>
    <name evidence="1" type="ORF">FRACYDRAFT_181338</name>
</gene>
<evidence type="ECO:0000313" key="1">
    <source>
        <dbReference type="EMBL" id="OEU21583.1"/>
    </source>
</evidence>
<reference evidence="1 2" key="1">
    <citation type="submission" date="2016-09" db="EMBL/GenBank/DDBJ databases">
        <title>Extensive genetic diversity and differential bi-allelic expression allows diatom success in the polar Southern Ocean.</title>
        <authorList>
            <consortium name="DOE Joint Genome Institute"/>
            <person name="Mock T."/>
            <person name="Otillar R.P."/>
            <person name="Strauss J."/>
            <person name="Dupont C."/>
            <person name="Frickenhaus S."/>
            <person name="Maumus F."/>
            <person name="Mcmullan M."/>
            <person name="Sanges R."/>
            <person name="Schmutz J."/>
            <person name="Toseland A."/>
            <person name="Valas R."/>
            <person name="Veluchamy A."/>
            <person name="Ward B.J."/>
            <person name="Allen A."/>
            <person name="Barry K."/>
            <person name="Falciatore A."/>
            <person name="Ferrante M."/>
            <person name="Fortunato A.E."/>
            <person name="Gloeckner G."/>
            <person name="Gruber A."/>
            <person name="Hipkin R."/>
            <person name="Janech M."/>
            <person name="Kroth P."/>
            <person name="Leese F."/>
            <person name="Lindquist E."/>
            <person name="Lyon B.R."/>
            <person name="Martin J."/>
            <person name="Mayer C."/>
            <person name="Parker M."/>
            <person name="Quesneville H."/>
            <person name="Raymond J."/>
            <person name="Uhlig C."/>
            <person name="Valentin K.U."/>
            <person name="Worden A.Z."/>
            <person name="Armbrust E.V."/>
            <person name="Bowler C."/>
            <person name="Green B."/>
            <person name="Moulton V."/>
            <person name="Van Oosterhout C."/>
            <person name="Grigoriev I."/>
        </authorList>
    </citation>
    <scope>NUCLEOTIDE SEQUENCE [LARGE SCALE GENOMIC DNA]</scope>
    <source>
        <strain evidence="1 2">CCMP1102</strain>
    </source>
</reference>
<organism evidence="1 2">
    <name type="scientific">Fragilariopsis cylindrus CCMP1102</name>
    <dbReference type="NCBI Taxonomy" id="635003"/>
    <lineage>
        <taxon>Eukaryota</taxon>
        <taxon>Sar</taxon>
        <taxon>Stramenopiles</taxon>
        <taxon>Ochrophyta</taxon>
        <taxon>Bacillariophyta</taxon>
        <taxon>Bacillariophyceae</taxon>
        <taxon>Bacillariophycidae</taxon>
        <taxon>Bacillariales</taxon>
        <taxon>Bacillariaceae</taxon>
        <taxon>Fragilariopsis</taxon>
    </lineage>
</organism>
<proteinExistence type="predicted"/>